<name>A0A7G1PCX2_9ACTN</name>
<protein>
    <submittedName>
        <fullName evidence="2">Uncharacterized protein</fullName>
    </submittedName>
</protein>
<dbReference type="Proteomes" id="UP000516444">
    <property type="component" value="Chromosome"/>
</dbReference>
<dbReference type="AlphaFoldDB" id="A0A7G1PCX2"/>
<sequence>MLRRCTAVLLGIIGLLASLLVAPAAARAASTLPGGKANWVVSVGGLDIPGNNNYRNWVRLGYYTFQENGTVTTDFWTWNQRDSPVRVPAVTDADCGAPVPTCDVRTVKGFGSGPDQGFKGTYAHAPGGRVVVTWTKDKSGAALDSALTESWILEPAQLAGGGVARMRSSNYYAEQFDATVPGPIDPFSDYGATFGIAYGSNASTSSRVPMEQLLTDDEYSTEKYKGSFITANGGVVRREGTGGDWTFSGEGAGATNAGKPWQACAGTAQCMGYLQPGTSCKPQGGNNSKNRVRYMAEMGTGRQNTEEYWCESLLGSSGDTCYTHNSHPRPMLQVIDDAGRFQGWVGVEAFTHVETKDPQKATEDWSGYYWGVFDMVSESQLQPDLSEPGTVRKFKLAHGNSGVDDGTLNWGSRSVTFAGTNHVVSGCRKVEIIAMTPNGLTDAATTSKLCAGTADRPFSGTVTIDVPGGPSRVQVAYLASDDGSEPTTPKYTMLCSRNGCAYTSYQEPTPNFRVAHGQSYAVGELNWSERSAVFSGNNHVASGCRYVEVIASAPNGTSDRRTSSPLCVGTEADNTRPFNGTVTIDLPGGPSSVQVTYWVSEDGGLTYSTKETATCTRVRCYTTEDRDPITEFRVAYGNSVSTGRVTWLERSVSFSGNNHVATGCRYVGLAAIASGVDRRAYSSPLCVGMEADNTRPFAGTIDLSDVEGGAGYVDITYLEPVTGGDPRILGTARCTRDGCA</sequence>
<accession>A0A7G1PCX2</accession>
<evidence type="ECO:0000313" key="2">
    <source>
        <dbReference type="EMBL" id="BCL32892.1"/>
    </source>
</evidence>
<keyword evidence="1" id="KW-0732">Signal</keyword>
<evidence type="ECO:0000256" key="1">
    <source>
        <dbReference type="SAM" id="SignalP"/>
    </source>
</evidence>
<reference evidence="2 3" key="1">
    <citation type="journal article" date="2014" name="Int. J. Syst. Evol. Microbiol.">
        <title>Complete genome sequence of Corynebacterium casei LMG S-19264T (=DSM 44701T), isolated from a smear-ripened cheese.</title>
        <authorList>
            <consortium name="US DOE Joint Genome Institute (JGI-PGF)"/>
            <person name="Walter F."/>
            <person name="Albersmeier A."/>
            <person name="Kalinowski J."/>
            <person name="Ruckert C."/>
        </authorList>
    </citation>
    <scope>NUCLEOTIDE SEQUENCE [LARGE SCALE GENOMIC DNA]</scope>
    <source>
        <strain evidence="2 3">JCM 4677</strain>
    </source>
</reference>
<feature type="signal peptide" evidence="1">
    <location>
        <begin position="1"/>
        <end position="28"/>
    </location>
</feature>
<dbReference type="EMBL" id="AP023440">
    <property type="protein sequence ID" value="BCL32892.1"/>
    <property type="molecule type" value="Genomic_DNA"/>
</dbReference>
<keyword evidence="3" id="KW-1185">Reference proteome</keyword>
<dbReference type="RefSeq" id="WP_190854486.1">
    <property type="nucleotide sequence ID" value="NZ_AP023440.1"/>
</dbReference>
<evidence type="ECO:0000313" key="3">
    <source>
        <dbReference type="Proteomes" id="UP000516444"/>
    </source>
</evidence>
<organism evidence="2 3">
    <name type="scientific">Streptomyces aurantiacus</name>
    <dbReference type="NCBI Taxonomy" id="47760"/>
    <lineage>
        <taxon>Bacteria</taxon>
        <taxon>Bacillati</taxon>
        <taxon>Actinomycetota</taxon>
        <taxon>Actinomycetes</taxon>
        <taxon>Kitasatosporales</taxon>
        <taxon>Streptomycetaceae</taxon>
        <taxon>Streptomyces</taxon>
        <taxon>Streptomyces aurantiacus group</taxon>
    </lineage>
</organism>
<proteinExistence type="predicted"/>
<gene>
    <name evidence="2" type="ORF">GCM10017557_77510</name>
</gene>
<dbReference type="KEGG" id="sgm:GCM10017557_77510"/>
<feature type="chain" id="PRO_5029021747" evidence="1">
    <location>
        <begin position="29"/>
        <end position="740"/>
    </location>
</feature>